<feature type="domain" description="Aldehyde oxidase/xanthine dehydrogenase a/b hammerhead" evidence="3">
    <location>
        <begin position="22"/>
        <end position="134"/>
    </location>
</feature>
<dbReference type="Pfam" id="PF02738">
    <property type="entry name" value="MoCoBD_1"/>
    <property type="match status" value="1"/>
</dbReference>
<dbReference type="Gene3D" id="3.90.1170.50">
    <property type="entry name" value="Aldehyde oxidase/xanthine dehydrogenase, a/b hammerhead"/>
    <property type="match status" value="1"/>
</dbReference>
<keyword evidence="2" id="KW-0560">Oxidoreductase</keyword>
<dbReference type="EMBL" id="DWUY01000310">
    <property type="protein sequence ID" value="HJD30125.1"/>
    <property type="molecule type" value="Genomic_DNA"/>
</dbReference>
<evidence type="ECO:0000259" key="3">
    <source>
        <dbReference type="SMART" id="SM01008"/>
    </source>
</evidence>
<dbReference type="GO" id="GO:0016491">
    <property type="term" value="F:oxidoreductase activity"/>
    <property type="evidence" value="ECO:0007669"/>
    <property type="project" value="UniProtKB-KW"/>
</dbReference>
<dbReference type="Pfam" id="PF20256">
    <property type="entry name" value="MoCoBD_2"/>
    <property type="match status" value="1"/>
</dbReference>
<evidence type="ECO:0000313" key="4">
    <source>
        <dbReference type="EMBL" id="HJD30125.1"/>
    </source>
</evidence>
<keyword evidence="1" id="KW-0500">Molybdenum</keyword>
<dbReference type="SMART" id="SM01008">
    <property type="entry name" value="Ald_Xan_dh_C"/>
    <property type="match status" value="1"/>
</dbReference>
<dbReference type="Proteomes" id="UP000823892">
    <property type="component" value="Unassembled WGS sequence"/>
</dbReference>
<gene>
    <name evidence="4" type="ORF">H9914_14205</name>
</gene>
<proteinExistence type="predicted"/>
<dbReference type="InterPro" id="IPR000674">
    <property type="entry name" value="Ald_Oxase/Xan_DH_a/b"/>
</dbReference>
<dbReference type="InterPro" id="IPR046867">
    <property type="entry name" value="AldOxase/xan_DH_MoCoBD2"/>
</dbReference>
<sequence>MNLKFHTVSKSLPRHEAASKASGKAIYTDDIHLPGMVYGMILRSPYAHARVLSVDLSAAEEMEDFLGALLPEEVPDKFYNSSGNPPSPLLLKDEKILTDHPLCPGDRVIAIAAKTPFALKKAAALIKIQYEILPAVHTMKEALASGLAPIQPHLSKTNILAEKIAEQGDVDQGFQEASFIFEDDFHTSPMQHVALEPTSCICDYSDGIHLNIWSNSQTPYQERRILAELFSMPENNVRIVKPAMGGGFGARQQLHNQPACALLSKKIRHPVKMINTREEEMYASVIRHEMDTHLKFGVTSDGILTAFETDYYLNCGPYTTHTPTIVAAASRKFQYRVPNYLFHGYTVATNDPVAGAFRGYGNAQLTFGRELMMSRIARQLNLDPIEFRLKNHIKAGEKFPAATAAVTSCAIEKCARRCLEIQKEIDEREGLIENDEICQAWGVAFSCHGSGPSSKEGMSAAVILVNDDGTVHLMTGSADIGQGSETMLMQIAAESLGIPLSQIKISAADTDRTPYDTGTFGSSQTYVSGNAVVSACKDLIQRLIQALRISFEDTEVTFTEAKTFLIPSQEKELTFQEAVRHCIFGMKGMVLIGSASYKAQESPNPFAVCMVKAEYEKKTNRISLKHVIETVDVGTAINPLTVKGQIEGGVCQGIGYALTESLEFNKRAGKTNSSDLLSYRIPLLGDMPDIHGEIVESYEPTGPHGAKSVGELCTVPVAPAIVDAVCQASGKKINRIPLSEFFLIKPNQPDSAEEFIRR</sequence>
<organism evidence="4 5">
    <name type="scientific">Candidatus Blautia avicola</name>
    <dbReference type="NCBI Taxonomy" id="2838483"/>
    <lineage>
        <taxon>Bacteria</taxon>
        <taxon>Bacillati</taxon>
        <taxon>Bacillota</taxon>
        <taxon>Clostridia</taxon>
        <taxon>Lachnospirales</taxon>
        <taxon>Lachnospiraceae</taxon>
        <taxon>Blautia</taxon>
    </lineage>
</organism>
<dbReference type="InterPro" id="IPR036856">
    <property type="entry name" value="Ald_Oxase/Xan_DH_a/b_sf"/>
</dbReference>
<name>A0A9D2QXD8_9FIRM</name>
<dbReference type="GO" id="GO:0005506">
    <property type="term" value="F:iron ion binding"/>
    <property type="evidence" value="ECO:0007669"/>
    <property type="project" value="InterPro"/>
</dbReference>
<reference evidence="4" key="2">
    <citation type="submission" date="2021-04" db="EMBL/GenBank/DDBJ databases">
        <authorList>
            <person name="Gilroy R."/>
        </authorList>
    </citation>
    <scope>NUCLEOTIDE SEQUENCE</scope>
    <source>
        <strain evidence="4">ChiBcec6-4105</strain>
    </source>
</reference>
<dbReference type="Pfam" id="PF01315">
    <property type="entry name" value="Ald_Xan_dh_C"/>
    <property type="match status" value="1"/>
</dbReference>
<dbReference type="SUPFAM" id="SSF54665">
    <property type="entry name" value="CO dehydrogenase molybdoprotein N-domain-like"/>
    <property type="match status" value="1"/>
</dbReference>
<reference evidence="4" key="1">
    <citation type="journal article" date="2021" name="PeerJ">
        <title>Extensive microbial diversity within the chicken gut microbiome revealed by metagenomics and culture.</title>
        <authorList>
            <person name="Gilroy R."/>
            <person name="Ravi A."/>
            <person name="Getino M."/>
            <person name="Pursley I."/>
            <person name="Horton D.L."/>
            <person name="Alikhan N.F."/>
            <person name="Baker D."/>
            <person name="Gharbi K."/>
            <person name="Hall N."/>
            <person name="Watson M."/>
            <person name="Adriaenssens E.M."/>
            <person name="Foster-Nyarko E."/>
            <person name="Jarju S."/>
            <person name="Secka A."/>
            <person name="Antonio M."/>
            <person name="Oren A."/>
            <person name="Chaudhuri R.R."/>
            <person name="La Ragione R."/>
            <person name="Hildebrand F."/>
            <person name="Pallen M.J."/>
        </authorList>
    </citation>
    <scope>NUCLEOTIDE SEQUENCE</scope>
    <source>
        <strain evidence="4">ChiBcec6-4105</strain>
    </source>
</reference>
<evidence type="ECO:0000256" key="2">
    <source>
        <dbReference type="ARBA" id="ARBA00023002"/>
    </source>
</evidence>
<dbReference type="InterPro" id="IPR016208">
    <property type="entry name" value="Ald_Oxase/xanthine_DH-like"/>
</dbReference>
<protein>
    <submittedName>
        <fullName evidence="4">Molybdopterin-dependent oxidoreductase</fullName>
    </submittedName>
</protein>
<comment type="caution">
    <text evidence="4">The sequence shown here is derived from an EMBL/GenBank/DDBJ whole genome shotgun (WGS) entry which is preliminary data.</text>
</comment>
<dbReference type="PANTHER" id="PTHR11908:SF132">
    <property type="entry name" value="ALDEHYDE OXIDASE 1-RELATED"/>
    <property type="match status" value="1"/>
</dbReference>
<evidence type="ECO:0000256" key="1">
    <source>
        <dbReference type="ARBA" id="ARBA00022505"/>
    </source>
</evidence>
<dbReference type="SUPFAM" id="SSF56003">
    <property type="entry name" value="Molybdenum cofactor-binding domain"/>
    <property type="match status" value="1"/>
</dbReference>
<dbReference type="Gene3D" id="3.30.365.10">
    <property type="entry name" value="Aldehyde oxidase/xanthine dehydrogenase, molybdopterin binding domain"/>
    <property type="match status" value="4"/>
</dbReference>
<dbReference type="InterPro" id="IPR008274">
    <property type="entry name" value="AldOxase/xan_DH_MoCoBD1"/>
</dbReference>
<accession>A0A9D2QXD8</accession>
<dbReference type="AlphaFoldDB" id="A0A9D2QXD8"/>
<evidence type="ECO:0000313" key="5">
    <source>
        <dbReference type="Proteomes" id="UP000823892"/>
    </source>
</evidence>
<dbReference type="InterPro" id="IPR037165">
    <property type="entry name" value="AldOxase/xan_DH_Mopterin-bd_sf"/>
</dbReference>
<dbReference type="PANTHER" id="PTHR11908">
    <property type="entry name" value="XANTHINE DEHYDROGENASE"/>
    <property type="match status" value="1"/>
</dbReference>